<dbReference type="EMBL" id="CAJNOC010000100">
    <property type="protein sequence ID" value="CAF0714974.1"/>
    <property type="molecule type" value="Genomic_DNA"/>
</dbReference>
<reference evidence="1" key="1">
    <citation type="submission" date="2021-02" db="EMBL/GenBank/DDBJ databases">
        <authorList>
            <person name="Nowell W R."/>
        </authorList>
    </citation>
    <scope>NUCLEOTIDE SEQUENCE</scope>
    <source>
        <strain evidence="1">Ploen Becks lab</strain>
    </source>
</reference>
<gene>
    <name evidence="1" type="ORF">OXX778_LOCUS1531</name>
</gene>
<keyword evidence="2" id="KW-1185">Reference proteome</keyword>
<name>A0A813M7K9_9BILA</name>
<organism evidence="1 2">
    <name type="scientific">Brachionus calyciflorus</name>
    <dbReference type="NCBI Taxonomy" id="104777"/>
    <lineage>
        <taxon>Eukaryota</taxon>
        <taxon>Metazoa</taxon>
        <taxon>Spiralia</taxon>
        <taxon>Gnathifera</taxon>
        <taxon>Rotifera</taxon>
        <taxon>Eurotatoria</taxon>
        <taxon>Monogononta</taxon>
        <taxon>Pseudotrocha</taxon>
        <taxon>Ploima</taxon>
        <taxon>Brachionidae</taxon>
        <taxon>Brachionus</taxon>
    </lineage>
</organism>
<evidence type="ECO:0000313" key="1">
    <source>
        <dbReference type="EMBL" id="CAF0714974.1"/>
    </source>
</evidence>
<accession>A0A813M7K9</accession>
<sequence length="637" mass="73918">MSSFMKLFNRALVGNDYSDYVKLLEFAIERGYIVHKDCCTEDVKNFLETKPCRSDFSQTFYKTWDDVKRMDRFEQFCDQIIYYLTRYNPNDDIQPDIPKVLIENLKPILPITPDEASKKCMDMLASGIALTQDTIKCIFDVFDKCDYTQKININLIKNREARIMAFKVLSKLPADPTEFLRYLIYLATDSLLLIKNTETYQSIVKSTLDVSKMINEFGITKLATIYSRYKTLFLAFKHANKENIHVINRLTKKSKNVKTKPKNDDANYFQTLLGKTDGVNKDKLIEKLKDLNNFKKIALLETINLYLLELDYRVFSIRNSKIWVKLEDKNEETKVEKKIKKPTVTFPLPFKKYKTSKQLIGCKDKNRLKEIYSIVYDSLILSIKSKYTPNENKVFRLPNECILTAPRSEKSFVGEYPFGSSLTLNNKDAIIGISWDLDDNAADLDLSLLNMNNQKIGWNARFKDSKSQILFSGDIVEAPGTELIFASNGFDFDAGVYINLYRMQNGKDSSKASFKFYVANEEIQDNKLTRNYMIDPNHIKFSTKIAMESKEMLIGFVTEGKFIFSTFRSNDSRVSYGNKYNQKVIQFSLIAQKCHLKLRDILLDAGFKQSTSDQRETLDQELFEFNSKAELINFFKN</sequence>
<dbReference type="AlphaFoldDB" id="A0A813M7K9"/>
<dbReference type="Proteomes" id="UP000663879">
    <property type="component" value="Unassembled WGS sequence"/>
</dbReference>
<proteinExistence type="predicted"/>
<comment type="caution">
    <text evidence="1">The sequence shown here is derived from an EMBL/GenBank/DDBJ whole genome shotgun (WGS) entry which is preliminary data.</text>
</comment>
<protein>
    <submittedName>
        <fullName evidence="1">Uncharacterized protein</fullName>
    </submittedName>
</protein>
<evidence type="ECO:0000313" key="2">
    <source>
        <dbReference type="Proteomes" id="UP000663879"/>
    </source>
</evidence>